<organism evidence="2 3">
    <name type="scientific">Naegleria lovaniensis</name>
    <name type="common">Amoeba</name>
    <dbReference type="NCBI Taxonomy" id="51637"/>
    <lineage>
        <taxon>Eukaryota</taxon>
        <taxon>Discoba</taxon>
        <taxon>Heterolobosea</taxon>
        <taxon>Tetramitia</taxon>
        <taxon>Eutetramitia</taxon>
        <taxon>Vahlkampfiidae</taxon>
        <taxon>Naegleria</taxon>
    </lineage>
</organism>
<feature type="compositionally biased region" description="Polar residues" evidence="1">
    <location>
        <begin position="162"/>
        <end position="178"/>
    </location>
</feature>
<evidence type="ECO:0000313" key="3">
    <source>
        <dbReference type="Proteomes" id="UP000816034"/>
    </source>
</evidence>
<feature type="compositionally biased region" description="Basic and acidic residues" evidence="1">
    <location>
        <begin position="614"/>
        <end position="623"/>
    </location>
</feature>
<feature type="compositionally biased region" description="Low complexity" evidence="1">
    <location>
        <begin position="111"/>
        <end position="130"/>
    </location>
</feature>
<dbReference type="EMBL" id="PYSW02000031">
    <property type="protein sequence ID" value="KAG2378871.1"/>
    <property type="molecule type" value="Genomic_DNA"/>
</dbReference>
<dbReference type="Gene3D" id="1.25.40.20">
    <property type="entry name" value="Ankyrin repeat-containing domain"/>
    <property type="match status" value="1"/>
</dbReference>
<name>A0AA88GKI7_NAELO</name>
<dbReference type="Proteomes" id="UP000816034">
    <property type="component" value="Unassembled WGS sequence"/>
</dbReference>
<proteinExistence type="predicted"/>
<dbReference type="InterPro" id="IPR036770">
    <property type="entry name" value="Ankyrin_rpt-contain_sf"/>
</dbReference>
<evidence type="ECO:0000313" key="2">
    <source>
        <dbReference type="EMBL" id="KAG2378871.1"/>
    </source>
</evidence>
<comment type="caution">
    <text evidence="2">The sequence shown here is derived from an EMBL/GenBank/DDBJ whole genome shotgun (WGS) entry which is preliminary data.</text>
</comment>
<dbReference type="GeneID" id="68100473"/>
<dbReference type="InterPro" id="IPR002110">
    <property type="entry name" value="Ankyrin_rpt"/>
</dbReference>
<dbReference type="RefSeq" id="XP_044546133.1">
    <property type="nucleotide sequence ID" value="XM_044698049.1"/>
</dbReference>
<feature type="compositionally biased region" description="Low complexity" evidence="1">
    <location>
        <begin position="179"/>
        <end position="215"/>
    </location>
</feature>
<sequence>MSSSSSSTLDPSFSLAQQQQQLGASSPKLGHHSSARQLNVSSSSTSYQVPHPLKQQLYQAVVNGQVDRVCTILDEALDYAQQHYNTNTSNTINNGSLQSPTFSTMAPLFANTSPIPNSSISPSNHNVSSPLPGTSQTSNGSSHLNGNNNHHDEEEDVAVESQPPNNQQLHQSSQCNSVSSSSSSSLLGTSPPGTTLSSSSNTPNLNNNPTSLSSSRGAIGGPSIDQIVLKTTYPEEFDINIVHLAAKTNQADCLSHIISKACCDEKCGGGSHSVDCQRKTNVLLSSVDKQNATPLFYGIQAASPNICTYLCSFKVVQDQLNMHADRYGFLPIHIALKRKDFDMCDTLQLFGAKLETTVGMGVGLGESVLHVAVRDKSIETVEYLAKTKPGILLKKNQQEENALFACLTDFRGMRTKKLVTSFLSTLLPTGSSLFGSDAFERAILQKNAHGRNILMESIAKNDMSSLYAILEYLQNEKNSTKNRLIPILLNEVDSQQKNILHLCVQSVFSTGMAFDPDTDEASLDWMNALYWIYDFIENCGVVKVSKMSALFLAKDKYGDTPKESCKQFYDSTNNDLQEPLIISESIGESVDETQNFWTAGKKRKQPKSSRKSLKISDLDDGNGKSRTSISHHVMDFLGISVKRGFRK</sequence>
<feature type="region of interest" description="Disordered" evidence="1">
    <location>
        <begin position="108"/>
        <end position="219"/>
    </location>
</feature>
<dbReference type="AlphaFoldDB" id="A0AA88GKI7"/>
<accession>A0AA88GKI7</accession>
<feature type="region of interest" description="Disordered" evidence="1">
    <location>
        <begin position="1"/>
        <end position="47"/>
    </location>
</feature>
<dbReference type="SMART" id="SM00248">
    <property type="entry name" value="ANK"/>
    <property type="match status" value="5"/>
</dbReference>
<gene>
    <name evidence="2" type="ORF">C9374_008019</name>
</gene>
<feature type="compositionally biased region" description="Polar residues" evidence="1">
    <location>
        <begin position="35"/>
        <end position="47"/>
    </location>
</feature>
<keyword evidence="3" id="KW-1185">Reference proteome</keyword>
<dbReference type="SUPFAM" id="SSF48403">
    <property type="entry name" value="Ankyrin repeat"/>
    <property type="match status" value="1"/>
</dbReference>
<evidence type="ECO:0008006" key="4">
    <source>
        <dbReference type="Google" id="ProtNLM"/>
    </source>
</evidence>
<protein>
    <recommendedName>
        <fullName evidence="4">Ankyrin repeat-containing protein</fullName>
    </recommendedName>
</protein>
<reference evidence="2 3" key="1">
    <citation type="journal article" date="2018" name="BMC Genomics">
        <title>The genome of Naegleria lovaniensis, the basis for a comparative approach to unravel pathogenicity factors of the human pathogenic amoeba N. fowleri.</title>
        <authorList>
            <person name="Liechti N."/>
            <person name="Schurch N."/>
            <person name="Bruggmann R."/>
            <person name="Wittwer M."/>
        </authorList>
    </citation>
    <scope>NUCLEOTIDE SEQUENCE [LARGE SCALE GENOMIC DNA]</scope>
    <source>
        <strain evidence="2 3">ATCC 30569</strain>
    </source>
</reference>
<evidence type="ECO:0000256" key="1">
    <source>
        <dbReference type="SAM" id="MobiDB-lite"/>
    </source>
</evidence>
<feature type="compositionally biased region" description="Basic residues" evidence="1">
    <location>
        <begin position="600"/>
        <end position="613"/>
    </location>
</feature>
<feature type="region of interest" description="Disordered" evidence="1">
    <location>
        <begin position="597"/>
        <end position="626"/>
    </location>
</feature>
<feature type="compositionally biased region" description="Low complexity" evidence="1">
    <location>
        <begin position="138"/>
        <end position="148"/>
    </location>
</feature>